<evidence type="ECO:0000313" key="3">
    <source>
        <dbReference type="Proteomes" id="UP000307756"/>
    </source>
</evidence>
<feature type="transmembrane region" description="Helical" evidence="1">
    <location>
        <begin position="21"/>
        <end position="42"/>
    </location>
</feature>
<dbReference type="InterPro" id="IPR024414">
    <property type="entry name" value="Uncharacterised_PrgI"/>
</dbReference>
<reference evidence="2 3" key="1">
    <citation type="journal article" date="2011" name="J. Microbiol.">
        <title>Bacillus kyonggiensis sp. nov., isolated from soil of a lettuce field.</title>
        <authorList>
            <person name="Dong K."/>
            <person name="Lee S."/>
        </authorList>
    </citation>
    <scope>NUCLEOTIDE SEQUENCE [LARGE SCALE GENOMIC DNA]</scope>
    <source>
        <strain evidence="2 3">NB22</strain>
    </source>
</reference>
<name>A0A4U1CYN9_9BACI</name>
<keyword evidence="3" id="KW-1185">Reference proteome</keyword>
<proteinExistence type="predicted"/>
<dbReference type="AlphaFoldDB" id="A0A4U1CYN9"/>
<evidence type="ECO:0000256" key="1">
    <source>
        <dbReference type="SAM" id="Phobius"/>
    </source>
</evidence>
<organism evidence="2 3">
    <name type="scientific">Robertmurraya kyonggiensis</name>
    <dbReference type="NCBI Taxonomy" id="1037680"/>
    <lineage>
        <taxon>Bacteria</taxon>
        <taxon>Bacillati</taxon>
        <taxon>Bacillota</taxon>
        <taxon>Bacilli</taxon>
        <taxon>Bacillales</taxon>
        <taxon>Bacillaceae</taxon>
        <taxon>Robertmurraya</taxon>
    </lineage>
</organism>
<dbReference type="RefSeq" id="WP_136833239.1">
    <property type="nucleotide sequence ID" value="NZ_SWBM01000006.1"/>
</dbReference>
<dbReference type="Pfam" id="PF12666">
    <property type="entry name" value="PrgI"/>
    <property type="match status" value="1"/>
</dbReference>
<comment type="caution">
    <text evidence="2">The sequence shown here is derived from an EMBL/GenBank/DDBJ whole genome shotgun (WGS) entry which is preliminary data.</text>
</comment>
<dbReference type="EMBL" id="SWBM01000006">
    <property type="protein sequence ID" value="TKC15145.1"/>
    <property type="molecule type" value="Genomic_DNA"/>
</dbReference>
<evidence type="ECO:0000313" key="2">
    <source>
        <dbReference type="EMBL" id="TKC15145.1"/>
    </source>
</evidence>
<keyword evidence="1" id="KW-0472">Membrane</keyword>
<feature type="transmembrane region" description="Helical" evidence="1">
    <location>
        <begin position="48"/>
        <end position="71"/>
    </location>
</feature>
<keyword evidence="1" id="KW-1133">Transmembrane helix</keyword>
<gene>
    <name evidence="2" type="ORF">FA727_19880</name>
</gene>
<keyword evidence="1" id="KW-0812">Transmembrane</keyword>
<sequence length="100" mass="11915">MKTRMPFDTETERKVIKFMSWRQSLYALVGGLLYLSIGSEILFAGMPFITTIIVLALLIPITIPFVIFAFYQDKETNLFYDHYLWFRFNHKKKQAGIWRK</sequence>
<dbReference type="OrthoDB" id="2903713at2"/>
<accession>A0A4U1CYN9</accession>
<protein>
    <submittedName>
        <fullName evidence="2">PrgI family protein</fullName>
    </submittedName>
</protein>
<dbReference type="Proteomes" id="UP000307756">
    <property type="component" value="Unassembled WGS sequence"/>
</dbReference>